<organism evidence="2 3">
    <name type="scientific">Sporothrix stenoceras</name>
    <dbReference type="NCBI Taxonomy" id="5173"/>
    <lineage>
        <taxon>Eukaryota</taxon>
        <taxon>Fungi</taxon>
        <taxon>Dikarya</taxon>
        <taxon>Ascomycota</taxon>
        <taxon>Pezizomycotina</taxon>
        <taxon>Sordariomycetes</taxon>
        <taxon>Sordariomycetidae</taxon>
        <taxon>Ophiostomatales</taxon>
        <taxon>Ophiostomataceae</taxon>
        <taxon>Sporothrix</taxon>
    </lineage>
</organism>
<reference evidence="2 3" key="1">
    <citation type="journal article" date="2024" name="IMA Fungus">
        <title>IMA Genome - F19 : A genome assembly and annotation guide to empower mycologists, including annotated draft genome sequences of Ceratocystis pirilliformis, Diaporthe australafricana, Fusarium ophioides, Paecilomyces lecythidis, and Sporothrix stenoceras.</title>
        <authorList>
            <person name="Aylward J."/>
            <person name="Wilson A.M."/>
            <person name="Visagie C.M."/>
            <person name="Spraker J."/>
            <person name="Barnes I."/>
            <person name="Buitendag C."/>
            <person name="Ceriani C."/>
            <person name="Del Mar Angel L."/>
            <person name="du Plessis D."/>
            <person name="Fuchs T."/>
            <person name="Gasser K."/>
            <person name="Kramer D."/>
            <person name="Li W."/>
            <person name="Munsamy K."/>
            <person name="Piso A."/>
            <person name="Price J.L."/>
            <person name="Sonnekus B."/>
            <person name="Thomas C."/>
            <person name="van der Nest A."/>
            <person name="van Dijk A."/>
            <person name="van Heerden A."/>
            <person name="van Vuuren N."/>
            <person name="Yilmaz N."/>
            <person name="Duong T.A."/>
            <person name="van der Merwe N.A."/>
            <person name="Wingfield M.J."/>
            <person name="Wingfield B.D."/>
        </authorList>
    </citation>
    <scope>NUCLEOTIDE SEQUENCE [LARGE SCALE GENOMIC DNA]</scope>
    <source>
        <strain evidence="2 3">CMW 5346</strain>
    </source>
</reference>
<evidence type="ECO:0000256" key="1">
    <source>
        <dbReference type="SAM" id="Phobius"/>
    </source>
</evidence>
<protein>
    <submittedName>
        <fullName evidence="2">Uncharacterized protein</fullName>
    </submittedName>
</protein>
<feature type="transmembrane region" description="Helical" evidence="1">
    <location>
        <begin position="92"/>
        <end position="117"/>
    </location>
</feature>
<sequence length="200" mass="21619">MDTLRDILTGLAHRGSTAVQSLLGRERAHALRRWFSVAYRDQPLLFGLVVTWLAFCAVPLAAFVGYAVLWAVVAFSVFWAIFLFWSGVGLLFLVPALCVATGLSVVFFMWAVATYFVSTRVLTAAGFDLPALFGGNSSKGASYKPSSSSTYLTKSEKPPSYALHPVPATKTFDAKAYNSFASTGLDKAKPVVSLHESLPP</sequence>
<keyword evidence="1" id="KW-0472">Membrane</keyword>
<keyword evidence="1" id="KW-1133">Transmembrane helix</keyword>
<gene>
    <name evidence="2" type="ORF">Sste5346_003526</name>
</gene>
<name>A0ABR3ZCP4_9PEZI</name>
<dbReference type="Pfam" id="PF16015">
    <property type="entry name" value="Promethin"/>
    <property type="match status" value="1"/>
</dbReference>
<accession>A0ABR3ZCP4</accession>
<evidence type="ECO:0000313" key="3">
    <source>
        <dbReference type="Proteomes" id="UP001583186"/>
    </source>
</evidence>
<proteinExistence type="predicted"/>
<dbReference type="EMBL" id="JAWCUI010000016">
    <property type="protein sequence ID" value="KAL1898124.1"/>
    <property type="molecule type" value="Genomic_DNA"/>
</dbReference>
<feature type="transmembrane region" description="Helical" evidence="1">
    <location>
        <begin position="44"/>
        <end position="63"/>
    </location>
</feature>
<evidence type="ECO:0000313" key="2">
    <source>
        <dbReference type="EMBL" id="KAL1898124.1"/>
    </source>
</evidence>
<keyword evidence="3" id="KW-1185">Reference proteome</keyword>
<keyword evidence="1" id="KW-0812">Transmembrane</keyword>
<comment type="caution">
    <text evidence="2">The sequence shown here is derived from an EMBL/GenBank/DDBJ whole genome shotgun (WGS) entry which is preliminary data.</text>
</comment>
<dbReference type="Proteomes" id="UP001583186">
    <property type="component" value="Unassembled WGS sequence"/>
</dbReference>
<feature type="transmembrane region" description="Helical" evidence="1">
    <location>
        <begin position="68"/>
        <end position="86"/>
    </location>
</feature>